<reference evidence="2" key="1">
    <citation type="journal article" date="2020" name="Stud. Mycol.">
        <title>101 Dothideomycetes genomes: a test case for predicting lifestyles and emergence of pathogens.</title>
        <authorList>
            <person name="Haridas S."/>
            <person name="Albert R."/>
            <person name="Binder M."/>
            <person name="Bloem J."/>
            <person name="Labutti K."/>
            <person name="Salamov A."/>
            <person name="Andreopoulos B."/>
            <person name="Baker S."/>
            <person name="Barry K."/>
            <person name="Bills G."/>
            <person name="Bluhm B."/>
            <person name="Cannon C."/>
            <person name="Castanera R."/>
            <person name="Culley D."/>
            <person name="Daum C."/>
            <person name="Ezra D."/>
            <person name="Gonzalez J."/>
            <person name="Henrissat B."/>
            <person name="Kuo A."/>
            <person name="Liang C."/>
            <person name="Lipzen A."/>
            <person name="Lutzoni F."/>
            <person name="Magnuson J."/>
            <person name="Mondo S."/>
            <person name="Nolan M."/>
            <person name="Ohm R."/>
            <person name="Pangilinan J."/>
            <person name="Park H.-J."/>
            <person name="Ramirez L."/>
            <person name="Alfaro M."/>
            <person name="Sun H."/>
            <person name="Tritt A."/>
            <person name="Yoshinaga Y."/>
            <person name="Zwiers L.-H."/>
            <person name="Turgeon B."/>
            <person name="Goodwin S."/>
            <person name="Spatafora J."/>
            <person name="Crous P."/>
            <person name="Grigoriev I."/>
        </authorList>
    </citation>
    <scope>NUCLEOTIDE SEQUENCE</scope>
    <source>
        <strain evidence="2">CBS 113818</strain>
    </source>
</reference>
<dbReference type="EMBL" id="MU006221">
    <property type="protein sequence ID" value="KAF2829124.1"/>
    <property type="molecule type" value="Genomic_DNA"/>
</dbReference>
<feature type="transmembrane region" description="Helical" evidence="1">
    <location>
        <begin position="6"/>
        <end position="29"/>
    </location>
</feature>
<keyword evidence="1" id="KW-0472">Membrane</keyword>
<gene>
    <name evidence="2" type="ORF">CC86DRAFT_368200</name>
</gene>
<proteinExistence type="predicted"/>
<keyword evidence="3" id="KW-1185">Reference proteome</keyword>
<name>A0A6A7A8J0_9PLEO</name>
<keyword evidence="1" id="KW-1133">Transmembrane helix</keyword>
<protein>
    <submittedName>
        <fullName evidence="2">Uncharacterized protein</fullName>
    </submittedName>
</protein>
<evidence type="ECO:0000313" key="3">
    <source>
        <dbReference type="Proteomes" id="UP000799424"/>
    </source>
</evidence>
<accession>A0A6A7A8J0</accession>
<organism evidence="2 3">
    <name type="scientific">Ophiobolus disseminans</name>
    <dbReference type="NCBI Taxonomy" id="1469910"/>
    <lineage>
        <taxon>Eukaryota</taxon>
        <taxon>Fungi</taxon>
        <taxon>Dikarya</taxon>
        <taxon>Ascomycota</taxon>
        <taxon>Pezizomycotina</taxon>
        <taxon>Dothideomycetes</taxon>
        <taxon>Pleosporomycetidae</taxon>
        <taxon>Pleosporales</taxon>
        <taxon>Pleosporineae</taxon>
        <taxon>Phaeosphaeriaceae</taxon>
        <taxon>Ophiobolus</taxon>
    </lineage>
</organism>
<dbReference type="AlphaFoldDB" id="A0A6A7A8J0"/>
<evidence type="ECO:0000256" key="1">
    <source>
        <dbReference type="SAM" id="Phobius"/>
    </source>
</evidence>
<sequence>MGSVDWPIEAIAAIIFGLFQLGIGVASLWQQRQLRRAYREYRRDSRAKSRMLTGTRRKERRKKIYNLRVAMPSLAWFVHEMEGTKV</sequence>
<evidence type="ECO:0000313" key="2">
    <source>
        <dbReference type="EMBL" id="KAF2829124.1"/>
    </source>
</evidence>
<dbReference type="Proteomes" id="UP000799424">
    <property type="component" value="Unassembled WGS sequence"/>
</dbReference>
<keyword evidence="1" id="KW-0812">Transmembrane</keyword>